<organism evidence="1">
    <name type="scientific">Rhizophora mucronata</name>
    <name type="common">Asiatic mangrove</name>
    <dbReference type="NCBI Taxonomy" id="61149"/>
    <lineage>
        <taxon>Eukaryota</taxon>
        <taxon>Viridiplantae</taxon>
        <taxon>Streptophyta</taxon>
        <taxon>Embryophyta</taxon>
        <taxon>Tracheophyta</taxon>
        <taxon>Spermatophyta</taxon>
        <taxon>Magnoliopsida</taxon>
        <taxon>eudicotyledons</taxon>
        <taxon>Gunneridae</taxon>
        <taxon>Pentapetalae</taxon>
        <taxon>rosids</taxon>
        <taxon>fabids</taxon>
        <taxon>Malpighiales</taxon>
        <taxon>Rhizophoraceae</taxon>
        <taxon>Rhizophora</taxon>
    </lineage>
</organism>
<accession>A0A2P2PD36</accession>
<dbReference type="EMBL" id="GGEC01072160">
    <property type="protein sequence ID" value="MBX52644.1"/>
    <property type="molecule type" value="Transcribed_RNA"/>
</dbReference>
<proteinExistence type="predicted"/>
<protein>
    <submittedName>
        <fullName evidence="1">Uncharacterized protein</fullName>
    </submittedName>
</protein>
<sequence>MPGSSFNTWQVDFCWVRFWRREKFNHF</sequence>
<name>A0A2P2PD36_RHIMU</name>
<evidence type="ECO:0000313" key="1">
    <source>
        <dbReference type="EMBL" id="MBX52644.1"/>
    </source>
</evidence>
<dbReference type="AlphaFoldDB" id="A0A2P2PD36"/>
<reference evidence="1" key="1">
    <citation type="submission" date="2018-02" db="EMBL/GenBank/DDBJ databases">
        <title>Rhizophora mucronata_Transcriptome.</title>
        <authorList>
            <person name="Meera S.P."/>
            <person name="Sreeshan A."/>
            <person name="Augustine A."/>
        </authorList>
    </citation>
    <scope>NUCLEOTIDE SEQUENCE</scope>
    <source>
        <tissue evidence="1">Leaf</tissue>
    </source>
</reference>